<evidence type="ECO:0008006" key="4">
    <source>
        <dbReference type="Google" id="ProtNLM"/>
    </source>
</evidence>
<accession>A0A1T0CGX9</accession>
<dbReference type="GO" id="GO:0006744">
    <property type="term" value="P:ubiquinone biosynthetic process"/>
    <property type="evidence" value="ECO:0007669"/>
    <property type="project" value="InterPro"/>
</dbReference>
<dbReference type="PANTHER" id="PTHR38693">
    <property type="entry name" value="UBIQUINONE BIOSYNTHESIS PROTEIN UBIJ"/>
    <property type="match status" value="1"/>
</dbReference>
<comment type="caution">
    <text evidence="2">The sequence shown here is derived from an EMBL/GenBank/DDBJ whole genome shotgun (WGS) entry which is preliminary data.</text>
</comment>
<evidence type="ECO:0000313" key="2">
    <source>
        <dbReference type="EMBL" id="OOS21553.1"/>
    </source>
</evidence>
<dbReference type="Proteomes" id="UP000191094">
    <property type="component" value="Unassembled WGS sequence"/>
</dbReference>
<name>A0A1T0CGX9_9GAMM</name>
<dbReference type="OrthoDB" id="6707853at2"/>
<proteinExistence type="predicted"/>
<organism evidence="2 3">
    <name type="scientific">Lwoffella lincolnii</name>
    <dbReference type="NCBI Taxonomy" id="90241"/>
    <lineage>
        <taxon>Bacteria</taxon>
        <taxon>Pseudomonadati</taxon>
        <taxon>Pseudomonadota</taxon>
        <taxon>Gammaproteobacteria</taxon>
        <taxon>Moraxellales</taxon>
        <taxon>Moraxellaceae</taxon>
        <taxon>Lwoffella</taxon>
    </lineage>
</organism>
<dbReference type="RefSeq" id="WP_078306512.1">
    <property type="nucleotide sequence ID" value="NZ_MUYT01000004.1"/>
</dbReference>
<keyword evidence="1" id="KW-0175">Coiled coil</keyword>
<feature type="coiled-coil region" evidence="1">
    <location>
        <begin position="227"/>
        <end position="261"/>
    </location>
</feature>
<protein>
    <recommendedName>
        <fullName evidence="4">Ubiquinone biosynthesis accessory factor UbiJ</fullName>
    </recommendedName>
</protein>
<sequence length="270" mass="29975">MMMTLLLAGVEKLVNFAISSDKITQAGLMPLSGKSLRLDMSNPGLKLDVLFNNDHIRFEPVSSSDVFESNANYPNNASGFRQNHAHTDNLANQVDKKHQNLTTDDIDGYQTTLYQADSSTANKTRVVNQPDCIISVANPLELMNLLKNPEGNLPISGDYKILMQVRQLMAGFNPDIAAQLEPLIGVPLASQLTLLIKQLSGNWSHTAKQAFYDATDWANQVAGNSEDPDLREEVNDLQQQLLRLRADVEREQAKLDAIKAQQHQQVIKPN</sequence>
<reference evidence="2 3" key="1">
    <citation type="submission" date="2017-02" db="EMBL/GenBank/DDBJ databases">
        <title>Draft genome sequence of Moraxella lincolnii CCUG 9405T type strain.</title>
        <authorList>
            <person name="Salva-Serra F."/>
            <person name="Engstrom-Jakobsson H."/>
            <person name="Thorell K."/>
            <person name="Jaen-Luchoro D."/>
            <person name="Gonzales-Siles L."/>
            <person name="Karlsson R."/>
            <person name="Yazdan S."/>
            <person name="Boulund F."/>
            <person name="Johnning A."/>
            <person name="Engstrand L."/>
            <person name="Kristiansson E."/>
            <person name="Moore E."/>
        </authorList>
    </citation>
    <scope>NUCLEOTIDE SEQUENCE [LARGE SCALE GENOMIC DNA]</scope>
    <source>
        <strain evidence="2 3">CCUG 9405</strain>
    </source>
</reference>
<evidence type="ECO:0000313" key="3">
    <source>
        <dbReference type="Proteomes" id="UP000191094"/>
    </source>
</evidence>
<dbReference type="EMBL" id="MUYT01000004">
    <property type="protein sequence ID" value="OOS21553.1"/>
    <property type="molecule type" value="Genomic_DNA"/>
</dbReference>
<gene>
    <name evidence="2" type="ORF">B0682_02385</name>
</gene>
<dbReference type="PANTHER" id="PTHR38693:SF1">
    <property type="entry name" value="UBIQUINONE BIOSYNTHESIS ACCESSORY FACTOR UBIJ"/>
    <property type="match status" value="1"/>
</dbReference>
<dbReference type="AlphaFoldDB" id="A0A1T0CGX9"/>
<evidence type="ECO:0000256" key="1">
    <source>
        <dbReference type="SAM" id="Coils"/>
    </source>
</evidence>
<keyword evidence="3" id="KW-1185">Reference proteome</keyword>
<dbReference type="InterPro" id="IPR038989">
    <property type="entry name" value="UbiJ"/>
</dbReference>
<dbReference type="STRING" id="90241.B0682_02385"/>